<dbReference type="InterPro" id="IPR051907">
    <property type="entry name" value="DoxX-like_oxidoreductase"/>
</dbReference>
<comment type="caution">
    <text evidence="8">The sequence shown here is derived from an EMBL/GenBank/DDBJ whole genome shotgun (WGS) entry which is preliminary data.</text>
</comment>
<dbReference type="InterPro" id="IPR032808">
    <property type="entry name" value="DoxX"/>
</dbReference>
<keyword evidence="3" id="KW-1003">Cell membrane</keyword>
<evidence type="ECO:0000256" key="4">
    <source>
        <dbReference type="ARBA" id="ARBA00022692"/>
    </source>
</evidence>
<dbReference type="Pfam" id="PF07681">
    <property type="entry name" value="DoxX"/>
    <property type="match status" value="1"/>
</dbReference>
<dbReference type="GO" id="GO:0005886">
    <property type="term" value="C:plasma membrane"/>
    <property type="evidence" value="ECO:0007669"/>
    <property type="project" value="UniProtKB-SubCell"/>
</dbReference>
<reference evidence="8 9" key="1">
    <citation type="submission" date="2019-09" db="EMBL/GenBank/DDBJ databases">
        <title>Arenimonas chukotkensis sp. nov., a bacterium isolated from Chukotka hot spring, Arctic region, Russia.</title>
        <authorList>
            <person name="Zayulina K.S."/>
            <person name="Prokofeva M.I."/>
            <person name="Elcheninov A.G."/>
            <person name="Novikov A."/>
            <person name="Kochetkova T.V."/>
            <person name="Kublanov I.V."/>
        </authorList>
    </citation>
    <scope>NUCLEOTIDE SEQUENCE [LARGE SCALE GENOMIC DNA]</scope>
    <source>
        <strain evidence="8 9">3729k</strain>
    </source>
</reference>
<dbReference type="Proteomes" id="UP000322165">
    <property type="component" value="Unassembled WGS sequence"/>
</dbReference>
<dbReference type="EMBL" id="VUOD01000004">
    <property type="protein sequence ID" value="KAA2285098.1"/>
    <property type="molecule type" value="Genomic_DNA"/>
</dbReference>
<accession>A0A5B2Z8R6</accession>
<keyword evidence="5 7" id="KW-1133">Transmembrane helix</keyword>
<evidence type="ECO:0000256" key="3">
    <source>
        <dbReference type="ARBA" id="ARBA00022475"/>
    </source>
</evidence>
<keyword evidence="4 7" id="KW-0812">Transmembrane</keyword>
<evidence type="ECO:0000313" key="8">
    <source>
        <dbReference type="EMBL" id="KAA2285098.1"/>
    </source>
</evidence>
<evidence type="ECO:0000313" key="9">
    <source>
        <dbReference type="Proteomes" id="UP000322165"/>
    </source>
</evidence>
<keyword evidence="6 7" id="KW-0472">Membrane</keyword>
<keyword evidence="9" id="KW-1185">Reference proteome</keyword>
<organism evidence="8 9">
    <name type="scientific">Arenimonas fontis</name>
    <dbReference type="NCBI Taxonomy" id="2608255"/>
    <lineage>
        <taxon>Bacteria</taxon>
        <taxon>Pseudomonadati</taxon>
        <taxon>Pseudomonadota</taxon>
        <taxon>Gammaproteobacteria</taxon>
        <taxon>Lysobacterales</taxon>
        <taxon>Lysobacteraceae</taxon>
        <taxon>Arenimonas</taxon>
    </lineage>
</organism>
<evidence type="ECO:0000256" key="1">
    <source>
        <dbReference type="ARBA" id="ARBA00004651"/>
    </source>
</evidence>
<evidence type="ECO:0000256" key="2">
    <source>
        <dbReference type="ARBA" id="ARBA00006679"/>
    </source>
</evidence>
<protein>
    <submittedName>
        <fullName evidence="8">DoxX family protein</fullName>
    </submittedName>
</protein>
<feature type="transmembrane region" description="Helical" evidence="7">
    <location>
        <begin position="134"/>
        <end position="153"/>
    </location>
</feature>
<reference evidence="8 9" key="2">
    <citation type="submission" date="2019-09" db="EMBL/GenBank/DDBJ databases">
        <authorList>
            <person name="Mazur A."/>
        </authorList>
    </citation>
    <scope>NUCLEOTIDE SEQUENCE [LARGE SCALE GENOMIC DNA]</scope>
    <source>
        <strain evidence="8 9">3729k</strain>
    </source>
</reference>
<dbReference type="PANTHER" id="PTHR33452:SF1">
    <property type="entry name" value="INNER MEMBRANE PROTEIN YPHA-RELATED"/>
    <property type="match status" value="1"/>
</dbReference>
<dbReference type="PANTHER" id="PTHR33452">
    <property type="entry name" value="OXIDOREDUCTASE CATD-RELATED"/>
    <property type="match status" value="1"/>
</dbReference>
<comment type="subcellular location">
    <subcellularLocation>
        <location evidence="1">Cell membrane</location>
        <topology evidence="1">Multi-pass membrane protein</topology>
    </subcellularLocation>
</comment>
<feature type="transmembrane region" description="Helical" evidence="7">
    <location>
        <begin position="74"/>
        <end position="97"/>
    </location>
</feature>
<evidence type="ECO:0000256" key="5">
    <source>
        <dbReference type="ARBA" id="ARBA00022989"/>
    </source>
</evidence>
<sequence>MIDCCGICSTNRAVHADRHGSPGAHPDRRPADSRSLSMNHLANLLGRIGLSLIFIISGWAKIGGYAGTQQYMEAMGVPGALLPLVILLEVGGGLAVLAGLFTRWVSLAFVLFSLATGFIFHASPDDQVNLMKNIAIAGGFLVLAGHGAGTYSLDALIGRRRTPAGG</sequence>
<comment type="similarity">
    <text evidence="2">Belongs to the DoxX family.</text>
</comment>
<proteinExistence type="inferred from homology"/>
<name>A0A5B2Z8R6_9GAMM</name>
<dbReference type="AlphaFoldDB" id="A0A5B2Z8R6"/>
<evidence type="ECO:0000256" key="6">
    <source>
        <dbReference type="ARBA" id="ARBA00023136"/>
    </source>
</evidence>
<feature type="transmembrane region" description="Helical" evidence="7">
    <location>
        <begin position="104"/>
        <end position="122"/>
    </location>
</feature>
<feature type="transmembrane region" description="Helical" evidence="7">
    <location>
        <begin position="44"/>
        <end position="62"/>
    </location>
</feature>
<evidence type="ECO:0000256" key="7">
    <source>
        <dbReference type="SAM" id="Phobius"/>
    </source>
</evidence>
<gene>
    <name evidence="8" type="ORF">F0415_07600</name>
</gene>